<comment type="caution">
    <text evidence="1">The sequence shown here is derived from an EMBL/GenBank/DDBJ whole genome shotgun (WGS) entry which is preliminary data.</text>
</comment>
<accession>D0WBU5</accession>
<evidence type="ECO:0000313" key="2">
    <source>
        <dbReference type="Proteomes" id="UP000003843"/>
    </source>
</evidence>
<dbReference type="Proteomes" id="UP000003843">
    <property type="component" value="Unassembled WGS sequence"/>
</dbReference>
<gene>
    <name evidence="1" type="ORF">NEILACOT_05021</name>
</gene>
<reference evidence="1 2" key="1">
    <citation type="submission" date="2009-10" db="EMBL/GenBank/DDBJ databases">
        <authorList>
            <person name="Weinstock G."/>
            <person name="Sodergren E."/>
            <person name="Clifton S."/>
            <person name="Fulton L."/>
            <person name="Fulton B."/>
            <person name="Courtney L."/>
            <person name="Fronick C."/>
            <person name="Harrison M."/>
            <person name="Strong C."/>
            <person name="Farmer C."/>
            <person name="Delahaunty K."/>
            <person name="Markovic C."/>
            <person name="Hall O."/>
            <person name="Minx P."/>
            <person name="Tomlinson C."/>
            <person name="Mitreva M."/>
            <person name="Nelson J."/>
            <person name="Hou S."/>
            <person name="Wollam A."/>
            <person name="Pepin K.H."/>
            <person name="Johnson M."/>
            <person name="Bhonagiri V."/>
            <person name="Nash W.E."/>
            <person name="Warren W."/>
            <person name="Chinwalla A."/>
            <person name="Mardis E.R."/>
            <person name="Wilson R.K."/>
        </authorList>
    </citation>
    <scope>NUCLEOTIDE SEQUENCE [LARGE SCALE GENOMIC DNA]</scope>
    <source>
        <strain evidence="1 2">ATCC 23970</strain>
    </source>
</reference>
<evidence type="ECO:0000313" key="1">
    <source>
        <dbReference type="EMBL" id="EEZ74956.1"/>
    </source>
</evidence>
<proteinExistence type="predicted"/>
<protein>
    <submittedName>
        <fullName evidence="1">Uncharacterized protein</fullName>
    </submittedName>
</protein>
<sequence>MNHLRLVAFDDAVVIGEEEERFGIGVLRRADGGADGTDVVAQMRDAGSGYTGQNSFLLIKMSLRHQCRLKGKKMRRLYPIHNICSDGIGRFPIGQIKLYTQIKKFIYNTFNKISN</sequence>
<organism evidence="1 2">
    <name type="scientific">Neisseria lactamica ATCC 23970</name>
    <dbReference type="NCBI Taxonomy" id="546265"/>
    <lineage>
        <taxon>Bacteria</taxon>
        <taxon>Pseudomonadati</taxon>
        <taxon>Pseudomonadota</taxon>
        <taxon>Betaproteobacteria</taxon>
        <taxon>Neisseriales</taxon>
        <taxon>Neisseriaceae</taxon>
        <taxon>Neisseria</taxon>
    </lineage>
</organism>
<name>D0WBU5_NEILA</name>
<dbReference type="EMBL" id="ACEQ02000026">
    <property type="protein sequence ID" value="EEZ74956.1"/>
    <property type="molecule type" value="Genomic_DNA"/>
</dbReference>
<dbReference type="AlphaFoldDB" id="D0WBU5"/>